<dbReference type="PANTHER" id="PTHR17039">
    <property type="entry name" value="U3 SMALL NUCLEOLAR RIBONUCLEOPROTEIN PROTEIN MPP10"/>
    <property type="match status" value="1"/>
</dbReference>
<feature type="region of interest" description="Disordered" evidence="7">
    <location>
        <begin position="121"/>
        <end position="179"/>
    </location>
</feature>
<evidence type="ECO:0000256" key="3">
    <source>
        <dbReference type="ARBA" id="ARBA00022552"/>
    </source>
</evidence>
<evidence type="ECO:0000256" key="1">
    <source>
        <dbReference type="ARBA" id="ARBA00004604"/>
    </source>
</evidence>
<reference evidence="8" key="1">
    <citation type="journal article" date="2023" name="Insect Mol. Biol.">
        <title>Genome sequencing provides insights into the evolution of gene families encoding plant cell wall-degrading enzymes in longhorned beetles.</title>
        <authorList>
            <person name="Shin N.R."/>
            <person name="Okamura Y."/>
            <person name="Kirsch R."/>
            <person name="Pauchet Y."/>
        </authorList>
    </citation>
    <scope>NUCLEOTIDE SEQUENCE</scope>
    <source>
        <strain evidence="8">AMC_N1</strain>
    </source>
</reference>
<accession>A0AAV8ZE46</accession>
<feature type="compositionally biased region" description="Basic and acidic residues" evidence="7">
    <location>
        <begin position="121"/>
        <end position="141"/>
    </location>
</feature>
<evidence type="ECO:0000256" key="7">
    <source>
        <dbReference type="SAM" id="MobiDB-lite"/>
    </source>
</evidence>
<keyword evidence="4" id="KW-0539">Nucleus</keyword>
<organism evidence="8 9">
    <name type="scientific">Aromia moschata</name>
    <dbReference type="NCBI Taxonomy" id="1265417"/>
    <lineage>
        <taxon>Eukaryota</taxon>
        <taxon>Metazoa</taxon>
        <taxon>Ecdysozoa</taxon>
        <taxon>Arthropoda</taxon>
        <taxon>Hexapoda</taxon>
        <taxon>Insecta</taxon>
        <taxon>Pterygota</taxon>
        <taxon>Neoptera</taxon>
        <taxon>Endopterygota</taxon>
        <taxon>Coleoptera</taxon>
        <taxon>Polyphaga</taxon>
        <taxon>Cucujiformia</taxon>
        <taxon>Chrysomeloidea</taxon>
        <taxon>Cerambycidae</taxon>
        <taxon>Cerambycinae</taxon>
        <taxon>Callichromatini</taxon>
        <taxon>Aromia</taxon>
    </lineage>
</organism>
<dbReference type="PANTHER" id="PTHR17039:SF0">
    <property type="entry name" value="U3 SMALL NUCLEOLAR RIBONUCLEOPROTEIN PROTEIN MPP10"/>
    <property type="match status" value="1"/>
</dbReference>
<dbReference type="EMBL" id="JAPWTK010000002">
    <property type="protein sequence ID" value="KAJ8962514.1"/>
    <property type="molecule type" value="Genomic_DNA"/>
</dbReference>
<evidence type="ECO:0000256" key="4">
    <source>
        <dbReference type="ARBA" id="ARBA00023242"/>
    </source>
</evidence>
<name>A0AAV8ZE46_9CUCU</name>
<evidence type="ECO:0000256" key="6">
    <source>
        <dbReference type="ARBA" id="ARBA00029455"/>
    </source>
</evidence>
<evidence type="ECO:0000313" key="8">
    <source>
        <dbReference type="EMBL" id="KAJ8962514.1"/>
    </source>
</evidence>
<comment type="similarity">
    <text evidence="6">Belongs to the MPP10 family.</text>
</comment>
<keyword evidence="5" id="KW-0687">Ribonucleoprotein</keyword>
<dbReference type="AlphaFoldDB" id="A0AAV8ZE46"/>
<dbReference type="GO" id="GO:0032040">
    <property type="term" value="C:small-subunit processome"/>
    <property type="evidence" value="ECO:0007669"/>
    <property type="project" value="TreeGrafter"/>
</dbReference>
<dbReference type="Pfam" id="PF04006">
    <property type="entry name" value="Mpp10"/>
    <property type="match status" value="1"/>
</dbReference>
<sequence>METNNKPFDTILEDFQQCIKKPECFLSGDNSLSENLKISLKKCYDGSKCDDMVIKCNTLRELIIKQFDLEQVWQQIELQNDALLTSSVVNISKLIVNKDHLLFTNLEKEIKDAYIDLDEDRSITDDKDNGNTDDVSSKSDTEINDLDNEPFSNEESDDENNTDRDTPNTKKISCRRWLF</sequence>
<evidence type="ECO:0000256" key="5">
    <source>
        <dbReference type="ARBA" id="ARBA00023274"/>
    </source>
</evidence>
<evidence type="ECO:0000256" key="2">
    <source>
        <dbReference type="ARBA" id="ARBA00022517"/>
    </source>
</evidence>
<dbReference type="InterPro" id="IPR012173">
    <property type="entry name" value="Mpp10"/>
</dbReference>
<comment type="subcellular location">
    <subcellularLocation>
        <location evidence="1">Nucleus</location>
        <location evidence="1">Nucleolus</location>
    </subcellularLocation>
</comment>
<dbReference type="GO" id="GO:0034457">
    <property type="term" value="C:Mpp10 complex"/>
    <property type="evidence" value="ECO:0007669"/>
    <property type="project" value="InterPro"/>
</dbReference>
<evidence type="ECO:0000313" key="9">
    <source>
        <dbReference type="Proteomes" id="UP001162162"/>
    </source>
</evidence>
<feature type="compositionally biased region" description="Acidic residues" evidence="7">
    <location>
        <begin position="142"/>
        <end position="160"/>
    </location>
</feature>
<keyword evidence="2" id="KW-0690">Ribosome biogenesis</keyword>
<comment type="caution">
    <text evidence="8">The sequence shown here is derived from an EMBL/GenBank/DDBJ whole genome shotgun (WGS) entry which is preliminary data.</text>
</comment>
<dbReference type="GO" id="GO:0005732">
    <property type="term" value="C:sno(s)RNA-containing ribonucleoprotein complex"/>
    <property type="evidence" value="ECO:0007669"/>
    <property type="project" value="InterPro"/>
</dbReference>
<dbReference type="Proteomes" id="UP001162162">
    <property type="component" value="Unassembled WGS sequence"/>
</dbReference>
<gene>
    <name evidence="8" type="ORF">NQ318_000905</name>
</gene>
<keyword evidence="3" id="KW-0698">rRNA processing</keyword>
<keyword evidence="9" id="KW-1185">Reference proteome</keyword>
<dbReference type="GO" id="GO:0006364">
    <property type="term" value="P:rRNA processing"/>
    <property type="evidence" value="ECO:0007669"/>
    <property type="project" value="UniProtKB-KW"/>
</dbReference>
<protein>
    <submittedName>
        <fullName evidence="8">Uncharacterized protein</fullName>
    </submittedName>
</protein>
<proteinExistence type="inferred from homology"/>